<dbReference type="OrthoDB" id="3640263at2759"/>
<organism evidence="1 2">
    <name type="scientific">Phaeosphaeria nodorum (strain SN15 / ATCC MYA-4574 / FGSC 10173)</name>
    <name type="common">Glume blotch fungus</name>
    <name type="synonym">Parastagonospora nodorum</name>
    <dbReference type="NCBI Taxonomy" id="321614"/>
    <lineage>
        <taxon>Eukaryota</taxon>
        <taxon>Fungi</taxon>
        <taxon>Dikarya</taxon>
        <taxon>Ascomycota</taxon>
        <taxon>Pezizomycotina</taxon>
        <taxon>Dothideomycetes</taxon>
        <taxon>Pleosporomycetidae</taxon>
        <taxon>Pleosporales</taxon>
        <taxon>Pleosporineae</taxon>
        <taxon>Phaeosphaeriaceae</taxon>
        <taxon>Parastagonospora</taxon>
    </lineage>
</organism>
<dbReference type="AlphaFoldDB" id="A0A7U2HYL5"/>
<evidence type="ECO:0000313" key="1">
    <source>
        <dbReference type="EMBL" id="QRC92877.1"/>
    </source>
</evidence>
<sequence>MCQMTSRTFSISMTPYLRSRTPIESTKSTENFVQWLADTARATGKVQDVFTAGLQEKVPVAGARLKGKLVKFAKDYKNPKSGNGSDGRYRVVGKIRHFEYLARCSELGHVRIDNHYKKPAQKKSPAGLSITVMADTMARDTLGLDKAASLSSLATLRAFKDAVERDEDAFNFDIMYLYLQCIRILGRIQKHCIGNAPQDFPISKFGHGLGMNAVINEMISHLGTWPHINRAMFPEAVIMLRKLIEKDDDHVIHEAKARDEDIKLHQMEPQAEVEPSFENPFEEMFGLEWRDMFGCIMFGDEHGNVRMPFG</sequence>
<name>A0A7U2HYL5_PHANO</name>
<evidence type="ECO:0000313" key="2">
    <source>
        <dbReference type="Proteomes" id="UP000663193"/>
    </source>
</evidence>
<dbReference type="Proteomes" id="UP000663193">
    <property type="component" value="Chromosome 2"/>
</dbReference>
<protein>
    <submittedName>
        <fullName evidence="1">Uncharacterized protein</fullName>
    </submittedName>
</protein>
<accession>A0A7U2HYL5</accession>
<gene>
    <name evidence="1" type="ORF">JI435_428650</name>
</gene>
<keyword evidence="2" id="KW-1185">Reference proteome</keyword>
<dbReference type="VEuPathDB" id="FungiDB:JI435_428650"/>
<proteinExistence type="predicted"/>
<dbReference type="EMBL" id="CP069024">
    <property type="protein sequence ID" value="QRC92877.1"/>
    <property type="molecule type" value="Genomic_DNA"/>
</dbReference>
<reference evidence="2" key="1">
    <citation type="journal article" date="2021" name="BMC Genomics">
        <title>Chromosome-level genome assembly and manually-curated proteome of model necrotroph Parastagonospora nodorum Sn15 reveals a genome-wide trove of candidate effector homologs, and redundancy of virulence-related functions within an accessory chromosome.</title>
        <authorList>
            <person name="Bertazzoni S."/>
            <person name="Jones D.A.B."/>
            <person name="Phan H.T."/>
            <person name="Tan K.-C."/>
            <person name="Hane J.K."/>
        </authorList>
    </citation>
    <scope>NUCLEOTIDE SEQUENCE [LARGE SCALE GENOMIC DNA]</scope>
    <source>
        <strain evidence="2">SN15 / ATCC MYA-4574 / FGSC 10173)</strain>
    </source>
</reference>